<name>A0A2B7ICL6_CUTAC</name>
<accession>A0A2B7ICL6</accession>
<dbReference type="Proteomes" id="UP000226191">
    <property type="component" value="Unassembled WGS sequence"/>
</dbReference>
<proteinExistence type="predicted"/>
<protein>
    <submittedName>
        <fullName evidence="1">Uncharacterized protein</fullName>
    </submittedName>
</protein>
<comment type="caution">
    <text evidence="1">The sequence shown here is derived from an EMBL/GenBank/DDBJ whole genome shotgun (WGS) entry which is preliminary data.</text>
</comment>
<dbReference type="EMBL" id="MVCE01000002">
    <property type="protein sequence ID" value="PGF34806.1"/>
    <property type="molecule type" value="Genomic_DNA"/>
</dbReference>
<dbReference type="AlphaFoldDB" id="A0A2B7ICL6"/>
<sequence length="425" mass="45952">MWPIRTVRAYCAGTVATAVALAAFVTSGAHAAGARETSKPQAYPVPGLFHPCGGSVTPDWHYGETSRHYQSDGTLQFTNQTDHAVDYTASVKTSTNHKIDSNSASKLPPNWNTTLKTELGIVASNGWQDKETFGPVKLGPGESFRVEYGVTVKNFVGMFLGCRDGYLEPSGGANVIQGTAPAERYAYALVIHKDGSISDRALAIPSRGSGKNSRIVDDHDIVMAGPNLEKLADPSKDVPVEPTSPLQRDPSWPKQGERCPARGWYPLDISGIDPLIRQPGYSQDFLNWSKGQYHFTPVTDTVVGAQFAGYVNWNPAADGPPRGWLESVGAIYRAYLPVRTELKGVDLAPGEKVHVEYGTLLRRVNYREVGCKNGVASIVSHYGLASAPAGFWAEATITGTDGTKRTVDVTPDAWKHLPVPTQTTR</sequence>
<gene>
    <name evidence="1" type="ORF">B1B09_04015</name>
</gene>
<dbReference type="RefSeq" id="WP_002517376.1">
    <property type="nucleotide sequence ID" value="NZ_AP019664.1"/>
</dbReference>
<evidence type="ECO:0000313" key="1">
    <source>
        <dbReference type="EMBL" id="PGF34806.1"/>
    </source>
</evidence>
<organism evidence="1 2">
    <name type="scientific">Cutibacterium acnes</name>
    <name type="common">Propionibacterium acnes</name>
    <dbReference type="NCBI Taxonomy" id="1747"/>
    <lineage>
        <taxon>Bacteria</taxon>
        <taxon>Bacillati</taxon>
        <taxon>Actinomycetota</taxon>
        <taxon>Actinomycetes</taxon>
        <taxon>Propionibacteriales</taxon>
        <taxon>Propionibacteriaceae</taxon>
        <taxon>Cutibacterium</taxon>
    </lineage>
</organism>
<dbReference type="OMA" id="YPITNLY"/>
<reference evidence="1 2" key="1">
    <citation type="submission" date="2017-02" db="EMBL/GenBank/DDBJ databases">
        <title>Prevalence of linear plasmids in Cutibacterium acnes isolates obtained from cancerous prostatic tissue.</title>
        <authorList>
            <person name="Davidsson S."/>
            <person name="Bruggemann H."/>
        </authorList>
    </citation>
    <scope>NUCLEOTIDE SEQUENCE [LARGE SCALE GENOMIC DNA]</scope>
    <source>
        <strain evidence="1 2">11-78</strain>
    </source>
</reference>
<evidence type="ECO:0000313" key="2">
    <source>
        <dbReference type="Proteomes" id="UP000226191"/>
    </source>
</evidence>
<dbReference type="OrthoDB" id="3711047at2"/>